<comment type="cofactor">
    <cofactor evidence="1 7">
        <name>Mg(2+)</name>
        <dbReference type="ChEBI" id="CHEBI:18420"/>
    </cofactor>
</comment>
<evidence type="ECO:0000256" key="7">
    <source>
        <dbReference type="PIRSR" id="PIRSR031051-3"/>
    </source>
</evidence>
<dbReference type="AlphaFoldDB" id="A0A2K3NEH7"/>
<dbReference type="PANTHER" id="PTHR20889">
    <property type="entry name" value="PHOSPHATASE, ORPHAN 1, 2"/>
    <property type="match status" value="1"/>
</dbReference>
<evidence type="ECO:0000313" key="8">
    <source>
        <dbReference type="EMBL" id="PNY01437.1"/>
    </source>
</evidence>
<proteinExistence type="predicted"/>
<feature type="binding site" evidence="7">
    <location>
        <position position="185"/>
    </location>
    <ligand>
        <name>Mg(2+)</name>
        <dbReference type="ChEBI" id="CHEBI:18420"/>
    </ligand>
</feature>
<dbReference type="SUPFAM" id="SSF56784">
    <property type="entry name" value="HAD-like"/>
    <property type="match status" value="1"/>
</dbReference>
<feature type="non-terminal residue" evidence="8">
    <location>
        <position position="1"/>
    </location>
</feature>
<protein>
    <submittedName>
        <fullName evidence="8">Pyridoxal phosphate phosphatase phospho2</fullName>
    </submittedName>
</protein>
<dbReference type="NCBIfam" id="TIGR01489">
    <property type="entry name" value="DKMTPPase-SF"/>
    <property type="match status" value="1"/>
</dbReference>
<keyword evidence="4 7" id="KW-0460">Magnesium</keyword>
<dbReference type="STRING" id="57577.A0A2K3NEH7"/>
<feature type="active site" description="Proton donor" evidence="5">
    <location>
        <position position="18"/>
    </location>
</feature>
<feature type="binding site" evidence="6">
    <location>
        <position position="103"/>
    </location>
    <ligand>
        <name>substrate</name>
    </ligand>
</feature>
<dbReference type="PANTHER" id="PTHR20889:SF19">
    <property type="entry name" value="THIAMINE PHOSPHATE PHOSPHATASE-LIKE PROTEIN"/>
    <property type="match status" value="1"/>
</dbReference>
<evidence type="ECO:0000256" key="5">
    <source>
        <dbReference type="PIRSR" id="PIRSR031051-1"/>
    </source>
</evidence>
<dbReference type="Proteomes" id="UP000236291">
    <property type="component" value="Unassembled WGS sequence"/>
</dbReference>
<dbReference type="GO" id="GO:0016791">
    <property type="term" value="F:phosphatase activity"/>
    <property type="evidence" value="ECO:0007669"/>
    <property type="project" value="InterPro"/>
</dbReference>
<organism evidence="8 9">
    <name type="scientific">Trifolium pratense</name>
    <name type="common">Red clover</name>
    <dbReference type="NCBI Taxonomy" id="57577"/>
    <lineage>
        <taxon>Eukaryota</taxon>
        <taxon>Viridiplantae</taxon>
        <taxon>Streptophyta</taxon>
        <taxon>Embryophyta</taxon>
        <taxon>Tracheophyta</taxon>
        <taxon>Spermatophyta</taxon>
        <taxon>Magnoliopsida</taxon>
        <taxon>eudicotyledons</taxon>
        <taxon>Gunneridae</taxon>
        <taxon>Pentapetalae</taxon>
        <taxon>rosids</taxon>
        <taxon>fabids</taxon>
        <taxon>Fabales</taxon>
        <taxon>Fabaceae</taxon>
        <taxon>Papilionoideae</taxon>
        <taxon>50 kb inversion clade</taxon>
        <taxon>NPAAA clade</taxon>
        <taxon>Hologalegina</taxon>
        <taxon>IRL clade</taxon>
        <taxon>Trifolieae</taxon>
        <taxon>Trifolium</taxon>
    </lineage>
</organism>
<feature type="binding site" evidence="6">
    <location>
        <position position="27"/>
    </location>
    <ligand>
        <name>substrate</name>
    </ligand>
</feature>
<evidence type="ECO:0000256" key="3">
    <source>
        <dbReference type="ARBA" id="ARBA00022801"/>
    </source>
</evidence>
<dbReference type="EMBL" id="ASHM01020105">
    <property type="protein sequence ID" value="PNY01437.1"/>
    <property type="molecule type" value="Genomic_DNA"/>
</dbReference>
<dbReference type="InterPro" id="IPR016965">
    <property type="entry name" value="Pase_PHOSPHO-typ"/>
</dbReference>
<keyword evidence="3" id="KW-0378">Hydrolase</keyword>
<dbReference type="GO" id="GO:0046872">
    <property type="term" value="F:metal ion binding"/>
    <property type="evidence" value="ECO:0007669"/>
    <property type="project" value="UniProtKB-KW"/>
</dbReference>
<evidence type="ECO:0000256" key="6">
    <source>
        <dbReference type="PIRSR" id="PIRSR031051-2"/>
    </source>
</evidence>
<dbReference type="NCBIfam" id="TIGR01488">
    <property type="entry name" value="HAD-SF-IB"/>
    <property type="match status" value="1"/>
</dbReference>
<dbReference type="InterPro" id="IPR006384">
    <property type="entry name" value="HAD_hydro_PyrdxlP_Pase-like"/>
</dbReference>
<evidence type="ECO:0000313" key="9">
    <source>
        <dbReference type="Proteomes" id="UP000236291"/>
    </source>
</evidence>
<dbReference type="Gene3D" id="3.40.50.1000">
    <property type="entry name" value="HAD superfamily/HAD-like"/>
    <property type="match status" value="1"/>
</dbReference>
<reference evidence="8 9" key="1">
    <citation type="journal article" date="2014" name="Am. J. Bot.">
        <title>Genome assembly and annotation for red clover (Trifolium pratense; Fabaceae).</title>
        <authorList>
            <person name="Istvanek J."/>
            <person name="Jaros M."/>
            <person name="Krenek A."/>
            <person name="Repkova J."/>
        </authorList>
    </citation>
    <scope>NUCLEOTIDE SEQUENCE [LARGE SCALE GENOMIC DNA]</scope>
    <source>
        <strain evidence="9">cv. Tatra</strain>
        <tissue evidence="8">Young leaves</tissue>
    </source>
</reference>
<evidence type="ECO:0000256" key="2">
    <source>
        <dbReference type="ARBA" id="ARBA00022723"/>
    </source>
</evidence>
<keyword evidence="2 7" id="KW-0479">Metal-binding</keyword>
<dbReference type="InterPro" id="IPR036412">
    <property type="entry name" value="HAD-like_sf"/>
</dbReference>
<feature type="binding site" evidence="7">
    <location>
        <position position="18"/>
    </location>
    <ligand>
        <name>Mg(2+)</name>
        <dbReference type="ChEBI" id="CHEBI:18420"/>
    </ligand>
</feature>
<comment type="caution">
    <text evidence="8">The sequence shown here is derived from an EMBL/GenBank/DDBJ whole genome shotgun (WGS) entry which is preliminary data.</text>
</comment>
<sequence>DRWHVTKMVKVVVVLDFDRTIIDDDSDRWVINELGLTDFFNQIRSTIPSWTSLMDTIMNELHSKGITTENIAQCLQRAFLHPNIASAIKSAQSLGCDLRIISDANMFYIKTILEHHNLLGCFSEINTNPSFVDEKGCLHVTPFHDSTLPPHGCQLCPPNMCKGLIIDRIRGSLPESEARFIYVGDGAGDYCPTLKLKGGDFVMPRKNYPLWDRIGTDPKLVHATVHDWSNGEELENILLNLVKKLVT</sequence>
<feature type="active site" description="Nucleophile" evidence="5">
    <location>
        <position position="16"/>
    </location>
</feature>
<gene>
    <name evidence="8" type="ORF">L195_g024731</name>
</gene>
<feature type="binding site" evidence="7">
    <location>
        <position position="16"/>
    </location>
    <ligand>
        <name>Mg(2+)</name>
        <dbReference type="ChEBI" id="CHEBI:18420"/>
    </ligand>
</feature>
<dbReference type="Pfam" id="PF06888">
    <property type="entry name" value="Put_Phosphatase"/>
    <property type="match status" value="1"/>
</dbReference>
<evidence type="ECO:0000256" key="1">
    <source>
        <dbReference type="ARBA" id="ARBA00001946"/>
    </source>
</evidence>
<dbReference type="PIRSF" id="PIRSF031051">
    <property type="entry name" value="PyrdxlP_Pase_PHOSPHO2"/>
    <property type="match status" value="1"/>
</dbReference>
<evidence type="ECO:0000256" key="4">
    <source>
        <dbReference type="ARBA" id="ARBA00022842"/>
    </source>
</evidence>
<name>A0A2K3NEH7_TRIPR</name>
<dbReference type="InterPro" id="IPR023214">
    <property type="entry name" value="HAD_sf"/>
</dbReference>
<accession>A0A2K3NEH7</accession>
<reference evidence="8 9" key="2">
    <citation type="journal article" date="2017" name="Front. Plant Sci.">
        <title>Gene Classification and Mining of Molecular Markers Useful in Red Clover (Trifolium pratense) Breeding.</title>
        <authorList>
            <person name="Istvanek J."/>
            <person name="Dluhosova J."/>
            <person name="Dluhos P."/>
            <person name="Patkova L."/>
            <person name="Nedelnik J."/>
            <person name="Repkova J."/>
        </authorList>
    </citation>
    <scope>NUCLEOTIDE SEQUENCE [LARGE SCALE GENOMIC DNA]</scope>
    <source>
        <strain evidence="9">cv. Tatra</strain>
        <tissue evidence="8">Young leaves</tissue>
    </source>
</reference>